<dbReference type="SUPFAM" id="SSF53756">
    <property type="entry name" value="UDP-Glycosyltransferase/glycogen phosphorylase"/>
    <property type="match status" value="1"/>
</dbReference>
<proteinExistence type="predicted"/>
<organism evidence="1 2">
    <name type="scientific">Parachlamydia acanthamoebae</name>
    <dbReference type="NCBI Taxonomy" id="83552"/>
    <lineage>
        <taxon>Bacteria</taxon>
        <taxon>Pseudomonadati</taxon>
        <taxon>Chlamydiota</taxon>
        <taxon>Chlamydiia</taxon>
        <taxon>Parachlamydiales</taxon>
        <taxon>Parachlamydiaceae</taxon>
        <taxon>Parachlamydia</taxon>
    </lineage>
</organism>
<dbReference type="Gene3D" id="3.40.50.2000">
    <property type="entry name" value="Glycogen Phosphorylase B"/>
    <property type="match status" value="2"/>
</dbReference>
<sequence>MPNSINSFELYACLSYDIACHNLQKGKFALRILIISTFFPPLNSIASLRPYSWAKFWAEAGHEVSVLTTQKMPSSCTSLTLENSGFRVHEIPYSDFLSTVKKSYQKDRKTQESQKSFSLKTLLWNSFQKLRTKTGIFNACRMPDLTDLWINPAYKYIEKQGTWDLIVSTSGPYAVHVVAQKLKKQGLGRKWIADFRDSWSDNYIYPGIFPFNCFENWWERKLMQSADLLTTVSTPFAKDFEKKYPQKKVLTLENGFDLSDREKLPVESIFPEDGKFRIVHTGSIYSAKRDPSPLFQAIAEMQKDPHDLALLNKLEVIFVGEQLGNLHTLVEKYQVSQWVKNYGMRKREDALRMQRDAHALLFLPWTDLDFPGVLTGKIFEYLFSGTPTIAVGGKGIEQSQQLILDAQAGEVLENVEKIKLYLQNKLDCVVKEYVQPCRTILSQYDRKTLALKLLASIQI</sequence>
<dbReference type="PANTHER" id="PTHR12526">
    <property type="entry name" value="GLYCOSYLTRANSFERASE"/>
    <property type="match status" value="1"/>
</dbReference>
<name>A0A0C1EJ97_9BACT</name>
<dbReference type="PATRIC" id="fig|83552.4.peg.2278"/>
<accession>A0A0C1EJ97</accession>
<protein>
    <submittedName>
        <fullName evidence="1">Uncharacterized protein</fullName>
    </submittedName>
</protein>
<evidence type="ECO:0000313" key="1">
    <source>
        <dbReference type="EMBL" id="KIA76629.1"/>
    </source>
</evidence>
<comment type="caution">
    <text evidence="1">The sequence shown here is derived from an EMBL/GenBank/DDBJ whole genome shotgun (WGS) entry which is preliminary data.</text>
</comment>
<gene>
    <name evidence="1" type="ORF">DB43_AA00540</name>
</gene>
<dbReference type="Proteomes" id="UP000031307">
    <property type="component" value="Unassembled WGS sequence"/>
</dbReference>
<reference evidence="1 2" key="1">
    <citation type="journal article" date="2014" name="Mol. Biol. Evol.">
        <title>Massive expansion of Ubiquitination-related gene families within the Chlamydiae.</title>
        <authorList>
            <person name="Domman D."/>
            <person name="Collingro A."/>
            <person name="Lagkouvardos I."/>
            <person name="Gehre L."/>
            <person name="Weinmaier T."/>
            <person name="Rattei T."/>
            <person name="Subtil A."/>
            <person name="Horn M."/>
        </authorList>
    </citation>
    <scope>NUCLEOTIDE SEQUENCE [LARGE SCALE GENOMIC DNA]</scope>
    <source>
        <strain evidence="1 2">OEW1</strain>
    </source>
</reference>
<dbReference type="AlphaFoldDB" id="A0A0C1EJ97"/>
<dbReference type="EMBL" id="JSAM01000111">
    <property type="protein sequence ID" value="KIA76629.1"/>
    <property type="molecule type" value="Genomic_DNA"/>
</dbReference>
<dbReference type="PANTHER" id="PTHR12526:SF630">
    <property type="entry name" value="GLYCOSYLTRANSFERASE"/>
    <property type="match status" value="1"/>
</dbReference>
<evidence type="ECO:0000313" key="2">
    <source>
        <dbReference type="Proteomes" id="UP000031307"/>
    </source>
</evidence>